<dbReference type="OrthoDB" id="7997654at2"/>
<accession>A0A345ZV18</accession>
<dbReference type="AlphaFoldDB" id="A0A345ZV18"/>
<dbReference type="RefSeq" id="WP_115690726.1">
    <property type="nucleotide sequence ID" value="NZ_CP031417.1"/>
</dbReference>
<dbReference type="KEGG" id="ptaw:DW352_09740"/>
<keyword evidence="1" id="KW-0812">Transmembrane</keyword>
<evidence type="ECO:0000256" key="1">
    <source>
        <dbReference type="SAM" id="Phobius"/>
    </source>
</evidence>
<keyword evidence="1" id="KW-1133">Transmembrane helix</keyword>
<dbReference type="EMBL" id="CP031417">
    <property type="protein sequence ID" value="AXK80765.1"/>
    <property type="molecule type" value="Genomic_DNA"/>
</dbReference>
<evidence type="ECO:0000313" key="3">
    <source>
        <dbReference type="Proteomes" id="UP000254889"/>
    </source>
</evidence>
<evidence type="ECO:0000313" key="2">
    <source>
        <dbReference type="EMBL" id="AXK80765.1"/>
    </source>
</evidence>
<keyword evidence="1" id="KW-0472">Membrane</keyword>
<keyword evidence="3" id="KW-1185">Reference proteome</keyword>
<dbReference type="Proteomes" id="UP000254889">
    <property type="component" value="Chromosome"/>
</dbReference>
<gene>
    <name evidence="2" type="ORF">DW352_09740</name>
</gene>
<feature type="transmembrane region" description="Helical" evidence="1">
    <location>
        <begin position="12"/>
        <end position="35"/>
    </location>
</feature>
<evidence type="ECO:0008006" key="4">
    <source>
        <dbReference type="Google" id="ProtNLM"/>
    </source>
</evidence>
<reference evidence="2 3" key="1">
    <citation type="submission" date="2018-07" db="EMBL/GenBank/DDBJ databases">
        <authorList>
            <person name="Quirk P.G."/>
            <person name="Krulwich T.A."/>
        </authorList>
    </citation>
    <scope>NUCLEOTIDE SEQUENCE [LARGE SCALE GENOMIC DNA]</scope>
    <source>
        <strain evidence="2 3">CC-BB4</strain>
    </source>
</reference>
<sequence length="76" mass="7969">MFLVHNERTKLTASWLNTIATALIAAGAFAPAAAWLYGLSSLPVGAFYVSVLAFACGTVGVSLHMSALAMLGRLRE</sequence>
<protein>
    <recommendedName>
        <fullName evidence="4">Amino acid transporter</fullName>
    </recommendedName>
</protein>
<organism evidence="2 3">
    <name type="scientific">Pseudolabrys taiwanensis</name>
    <dbReference type="NCBI Taxonomy" id="331696"/>
    <lineage>
        <taxon>Bacteria</taxon>
        <taxon>Pseudomonadati</taxon>
        <taxon>Pseudomonadota</taxon>
        <taxon>Alphaproteobacteria</taxon>
        <taxon>Hyphomicrobiales</taxon>
        <taxon>Xanthobacteraceae</taxon>
        <taxon>Pseudolabrys</taxon>
    </lineage>
</organism>
<proteinExistence type="predicted"/>
<feature type="transmembrane region" description="Helical" evidence="1">
    <location>
        <begin position="47"/>
        <end position="71"/>
    </location>
</feature>
<name>A0A345ZV18_9HYPH</name>